<dbReference type="GO" id="GO:0015288">
    <property type="term" value="F:porin activity"/>
    <property type="evidence" value="ECO:0007669"/>
    <property type="project" value="TreeGrafter"/>
</dbReference>
<evidence type="ECO:0000313" key="11">
    <source>
        <dbReference type="Proteomes" id="UP000321945"/>
    </source>
</evidence>
<evidence type="ECO:0000256" key="4">
    <source>
        <dbReference type="ARBA" id="ARBA00022452"/>
    </source>
</evidence>
<dbReference type="InterPro" id="IPR003423">
    <property type="entry name" value="OMP_efflux"/>
</dbReference>
<keyword evidence="8" id="KW-0175">Coiled coil</keyword>
<feature type="chain" id="PRO_5022835423" evidence="9">
    <location>
        <begin position="20"/>
        <end position="435"/>
    </location>
</feature>
<proteinExistence type="inferred from homology"/>
<dbReference type="AlphaFoldDB" id="A0A5C6YQ51"/>
<feature type="coiled-coil region" evidence="8">
    <location>
        <begin position="330"/>
        <end position="382"/>
    </location>
</feature>
<keyword evidence="3" id="KW-0813">Transport</keyword>
<dbReference type="Gene3D" id="1.20.1600.10">
    <property type="entry name" value="Outer membrane efflux proteins (OEP)"/>
    <property type="match status" value="1"/>
</dbReference>
<accession>A0A5C6YQ51</accession>
<reference evidence="10 11" key="1">
    <citation type="submission" date="2019-08" db="EMBL/GenBank/DDBJ databases">
        <title>Genome of Aequorivita lipolytica Y10-2 (type strain).</title>
        <authorList>
            <person name="Bowman J.P."/>
        </authorList>
    </citation>
    <scope>NUCLEOTIDE SEQUENCE [LARGE SCALE GENOMIC DNA]</scope>
    <source>
        <strain evidence="10 11">Y10-2</strain>
    </source>
</reference>
<evidence type="ECO:0000256" key="1">
    <source>
        <dbReference type="ARBA" id="ARBA00004442"/>
    </source>
</evidence>
<feature type="signal peptide" evidence="9">
    <location>
        <begin position="1"/>
        <end position="19"/>
    </location>
</feature>
<evidence type="ECO:0000256" key="6">
    <source>
        <dbReference type="ARBA" id="ARBA00023136"/>
    </source>
</evidence>
<comment type="caution">
    <text evidence="10">The sequence shown here is derived from an EMBL/GenBank/DDBJ whole genome shotgun (WGS) entry which is preliminary data.</text>
</comment>
<gene>
    <name evidence="10" type="ORF">ESV24_06595</name>
</gene>
<evidence type="ECO:0000256" key="8">
    <source>
        <dbReference type="SAM" id="Coils"/>
    </source>
</evidence>
<organism evidence="10 11">
    <name type="scientific">Aequorivita lipolytica</name>
    <dbReference type="NCBI Taxonomy" id="153267"/>
    <lineage>
        <taxon>Bacteria</taxon>
        <taxon>Pseudomonadati</taxon>
        <taxon>Bacteroidota</taxon>
        <taxon>Flavobacteriia</taxon>
        <taxon>Flavobacteriales</taxon>
        <taxon>Flavobacteriaceae</taxon>
        <taxon>Aequorivita</taxon>
    </lineage>
</organism>
<protein>
    <submittedName>
        <fullName evidence="10">TolC family protein</fullName>
    </submittedName>
</protein>
<keyword evidence="11" id="KW-1185">Reference proteome</keyword>
<evidence type="ECO:0000256" key="3">
    <source>
        <dbReference type="ARBA" id="ARBA00022448"/>
    </source>
</evidence>
<dbReference type="SUPFAM" id="SSF56954">
    <property type="entry name" value="Outer membrane efflux proteins (OEP)"/>
    <property type="match status" value="1"/>
</dbReference>
<dbReference type="Pfam" id="PF02321">
    <property type="entry name" value="OEP"/>
    <property type="match status" value="2"/>
</dbReference>
<dbReference type="EMBL" id="VORU01000004">
    <property type="protein sequence ID" value="TXD69501.1"/>
    <property type="molecule type" value="Genomic_DNA"/>
</dbReference>
<evidence type="ECO:0000313" key="10">
    <source>
        <dbReference type="EMBL" id="TXD69501.1"/>
    </source>
</evidence>
<dbReference type="Proteomes" id="UP000321945">
    <property type="component" value="Unassembled WGS sequence"/>
</dbReference>
<sequence>MKINIIITLFGFLPAMVFAQQTVPISKAEVLGKVIQQNNKLKIGEQQVLAAKGDYNQTNAVFLPNITASHSGMATTNPLMAFGFKLNQEILTQADFDPNSLNNPSQVQIFATKFEVQQPIVNVDGIFQRKAAKAKWGATQMQLARTGDYLSLETEKAYMQLQLAYKSVAVLESANKAANENLRLANNSFKQGYLQQSDVLAVQVRVAEVENQLQYAKSNVINASEYLALLMNEEVSGVLKPTDSLMVSSEINAAENLSNSRADIQAMEFAAEAYKQNYKADKMTFLPRLNAFGSYELYDDQIFQADADGYLFGAALTWNLFEGSKRFGKTQKSKAEFNKANLELEQYKAESQLELNKAKRMFQDAKNNLKLTELALEQSKEALRIRTNRFTEGLERTTDLLSAETQFSQKQLEYFNTVFQHNYALAYLQFLTKNN</sequence>
<dbReference type="PANTHER" id="PTHR30026:SF21">
    <property type="entry name" value="SLR1270 PROTEIN"/>
    <property type="match status" value="1"/>
</dbReference>
<comment type="similarity">
    <text evidence="2">Belongs to the outer membrane factor (OMF) (TC 1.B.17) family.</text>
</comment>
<evidence type="ECO:0000256" key="9">
    <source>
        <dbReference type="SAM" id="SignalP"/>
    </source>
</evidence>
<keyword evidence="7" id="KW-0998">Cell outer membrane</keyword>
<keyword evidence="4" id="KW-1134">Transmembrane beta strand</keyword>
<dbReference type="RefSeq" id="WP_111815599.1">
    <property type="nucleotide sequence ID" value="NZ_CBCRZQ010000004.1"/>
</dbReference>
<dbReference type="PANTHER" id="PTHR30026">
    <property type="entry name" value="OUTER MEMBRANE PROTEIN TOLC"/>
    <property type="match status" value="1"/>
</dbReference>
<keyword evidence="5" id="KW-0812">Transmembrane</keyword>
<dbReference type="GO" id="GO:0009279">
    <property type="term" value="C:cell outer membrane"/>
    <property type="evidence" value="ECO:0007669"/>
    <property type="project" value="UniProtKB-SubCell"/>
</dbReference>
<evidence type="ECO:0000256" key="5">
    <source>
        <dbReference type="ARBA" id="ARBA00022692"/>
    </source>
</evidence>
<dbReference type="InterPro" id="IPR051906">
    <property type="entry name" value="TolC-like"/>
</dbReference>
<dbReference type="GO" id="GO:1990281">
    <property type="term" value="C:efflux pump complex"/>
    <property type="evidence" value="ECO:0007669"/>
    <property type="project" value="TreeGrafter"/>
</dbReference>
<comment type="subcellular location">
    <subcellularLocation>
        <location evidence="1">Cell outer membrane</location>
    </subcellularLocation>
</comment>
<dbReference type="GO" id="GO:0015562">
    <property type="term" value="F:efflux transmembrane transporter activity"/>
    <property type="evidence" value="ECO:0007669"/>
    <property type="project" value="InterPro"/>
</dbReference>
<evidence type="ECO:0000256" key="7">
    <source>
        <dbReference type="ARBA" id="ARBA00023237"/>
    </source>
</evidence>
<keyword evidence="6" id="KW-0472">Membrane</keyword>
<dbReference type="OrthoDB" id="13803at2"/>
<evidence type="ECO:0000256" key="2">
    <source>
        <dbReference type="ARBA" id="ARBA00007613"/>
    </source>
</evidence>
<keyword evidence="9" id="KW-0732">Signal</keyword>
<name>A0A5C6YQ51_9FLAO</name>